<evidence type="ECO:0000313" key="3">
    <source>
        <dbReference type="Proteomes" id="UP000253606"/>
    </source>
</evidence>
<reference evidence="2 3" key="1">
    <citation type="journal article" date="2018" name="Front. Microbiol.">
        <title>Hydrolytic Capabilities as a Key to Environmental Success: Chitinolytic and Cellulolytic Acidobacteria From Acidic Sub-arctic Soils and Boreal Peatlands.</title>
        <authorList>
            <person name="Belova S.E."/>
            <person name="Ravin N.V."/>
            <person name="Pankratov T.A."/>
            <person name="Rakitin A.L."/>
            <person name="Ivanova A.A."/>
            <person name="Beletsky A.V."/>
            <person name="Mardanov A.V."/>
            <person name="Sinninghe Damste J.S."/>
            <person name="Dedysh S.N."/>
        </authorList>
    </citation>
    <scope>NUCLEOTIDE SEQUENCE [LARGE SCALE GENOMIC DNA]</scope>
    <source>
        <strain evidence="2 3">SBC82</strain>
        <plasmid evidence="3">pacpol1</plasmid>
    </source>
</reference>
<dbReference type="RefSeq" id="WP_114211185.1">
    <property type="nucleotide sequence ID" value="NZ_CP030841.1"/>
</dbReference>
<dbReference type="KEGG" id="abas:ACPOL_6763"/>
<gene>
    <name evidence="2" type="ORF">ACPOL_6763</name>
</gene>
<evidence type="ECO:0000313" key="2">
    <source>
        <dbReference type="EMBL" id="AXC15973.1"/>
    </source>
</evidence>
<dbReference type="EMBL" id="CP030841">
    <property type="protein sequence ID" value="AXC15973.1"/>
    <property type="molecule type" value="Genomic_DNA"/>
</dbReference>
<organism evidence="2 3">
    <name type="scientific">Acidisarcina polymorpha</name>
    <dbReference type="NCBI Taxonomy" id="2211140"/>
    <lineage>
        <taxon>Bacteria</taxon>
        <taxon>Pseudomonadati</taxon>
        <taxon>Acidobacteriota</taxon>
        <taxon>Terriglobia</taxon>
        <taxon>Terriglobales</taxon>
        <taxon>Acidobacteriaceae</taxon>
        <taxon>Acidisarcina</taxon>
    </lineage>
</organism>
<evidence type="ECO:0000259" key="1">
    <source>
        <dbReference type="Pfam" id="PF19044"/>
    </source>
</evidence>
<dbReference type="Gene3D" id="3.40.50.300">
    <property type="entry name" value="P-loop containing nucleotide triphosphate hydrolases"/>
    <property type="match status" value="2"/>
</dbReference>
<name>A0A2Z5G9P8_9BACT</name>
<dbReference type="Proteomes" id="UP000253606">
    <property type="component" value="Plasmid pACPOL1"/>
</dbReference>
<keyword evidence="2" id="KW-0614">Plasmid</keyword>
<keyword evidence="3" id="KW-1185">Reference proteome</keyword>
<dbReference type="PANTHER" id="PTHR30121:SF12">
    <property type="entry name" value="TYPE IV SECRETION SYSTEM PROTEIN CAGE"/>
    <property type="match status" value="1"/>
</dbReference>
<geneLocation type="plasmid" evidence="3">
    <name>pacpol1</name>
</geneLocation>
<sequence>MIPAKTNRWFADARAANSIVPVSRFVGPAIFATKTGGYGCLFELSGVDEEGLTDQELEAKLRAVEGGLRGLPEGSCLYQYMRIKKGFAIPRKDRYADPMTQSFVEDRLSFLDKTAKFRRIDLHWCLTFEPKRANPFKAKPNEQATDNGRLLAELQKAASILEAHLGPAIGLRLIEKEPSFQFFAELFNLEEWAGKTRLHADTGVDRQIAASPVSWGTDRLRVGKRYVQMFTMTSAPLASQPCLFSGAVTTLDCDSVLCSTWRPKSRATVRKEIGAQETFIDFFKVGLFQRLIAGRNFAALDQGAGAKAASAGVDDLGLVVRELDKKAQGEYSLRLLLSACSPEELQDNAPVVHRIFVEAQATVIEETLGNLSAFYAMFPGNTKFNVFPLWLGEDHHARLSPVFAPSIGHPVSEDLNNDEYLNVFETRQGTPFFQDVYVNGVRVMLAIGPPGAGKSVHVNQMISLERKYNGFTYIFDIGNSYESMVELYGGRVDRIGLDGPRVNPFALEPTEKNLKFLYNFIKLLLTNGGALLNPEDEDVVFKEVQSMYLLDPKNRRLSNLLLPKHLNRYLAKWVGKGVYNAIFDNVEDSLSLSRIQCWDFAGVAKDYSDLIEPLMIWLLRRIDDVVYDPKNLGLPKHVVIEEIFSNLKNKQLLEGALASIKQVRKNLGGVTMVGQSANDLGENAHSIVNSCTSFLLLPDATFNRKFYGELFKMTDQQLNLFESLRPREALYMRRDGLTKVVALNLDPRSYAIFSTKPKDRARRGRLIEKWGLQEGITRFAAGEDVA</sequence>
<feature type="domain" description="TraG P-loop" evidence="1">
    <location>
        <begin position="442"/>
        <end position="512"/>
    </location>
</feature>
<dbReference type="InterPro" id="IPR051162">
    <property type="entry name" value="T4SS_component"/>
</dbReference>
<proteinExistence type="predicted"/>
<dbReference type="InterPro" id="IPR027417">
    <property type="entry name" value="P-loop_NTPase"/>
</dbReference>
<dbReference type="SUPFAM" id="SSF52540">
    <property type="entry name" value="P-loop containing nucleoside triphosphate hydrolases"/>
    <property type="match status" value="1"/>
</dbReference>
<accession>A0A2Z5G9P8</accession>
<dbReference type="InterPro" id="IPR043964">
    <property type="entry name" value="P-loop_TraG"/>
</dbReference>
<protein>
    <submittedName>
        <fullName evidence="2">ATPase required for both assembly of type IV secretion complex and secretion of T-DNA complex, VirB4</fullName>
    </submittedName>
</protein>
<dbReference type="Pfam" id="PF19044">
    <property type="entry name" value="P-loop_TraG"/>
    <property type="match status" value="1"/>
</dbReference>
<dbReference type="PANTHER" id="PTHR30121">
    <property type="entry name" value="UNCHARACTERIZED PROTEIN YJGR-RELATED"/>
    <property type="match status" value="1"/>
</dbReference>
<dbReference type="AlphaFoldDB" id="A0A2Z5G9P8"/>
<dbReference type="OrthoDB" id="9804380at2"/>